<keyword evidence="2" id="KW-1133">Transmembrane helix</keyword>
<dbReference type="Proteomes" id="UP001190700">
    <property type="component" value="Unassembled WGS sequence"/>
</dbReference>
<comment type="caution">
    <text evidence="3">The sequence shown here is derived from an EMBL/GenBank/DDBJ whole genome shotgun (WGS) entry which is preliminary data.</text>
</comment>
<keyword evidence="2" id="KW-0812">Transmembrane</keyword>
<evidence type="ECO:0000256" key="2">
    <source>
        <dbReference type="SAM" id="Phobius"/>
    </source>
</evidence>
<keyword evidence="2" id="KW-0472">Membrane</keyword>
<reference evidence="3 4" key="1">
    <citation type="journal article" date="2015" name="Genome Biol. Evol.">
        <title>Comparative Genomics of a Bacterivorous Green Alga Reveals Evolutionary Causalities and Consequences of Phago-Mixotrophic Mode of Nutrition.</title>
        <authorList>
            <person name="Burns J.A."/>
            <person name="Paasch A."/>
            <person name="Narechania A."/>
            <person name="Kim E."/>
        </authorList>
    </citation>
    <scope>NUCLEOTIDE SEQUENCE [LARGE SCALE GENOMIC DNA]</scope>
    <source>
        <strain evidence="3 4">PLY_AMNH</strain>
    </source>
</reference>
<dbReference type="AlphaFoldDB" id="A0AAE0CEB1"/>
<gene>
    <name evidence="3" type="ORF">CYMTET_37298</name>
</gene>
<organism evidence="3 4">
    <name type="scientific">Cymbomonas tetramitiformis</name>
    <dbReference type="NCBI Taxonomy" id="36881"/>
    <lineage>
        <taxon>Eukaryota</taxon>
        <taxon>Viridiplantae</taxon>
        <taxon>Chlorophyta</taxon>
        <taxon>Pyramimonadophyceae</taxon>
        <taxon>Pyramimonadales</taxon>
        <taxon>Pyramimonadaceae</taxon>
        <taxon>Cymbomonas</taxon>
    </lineage>
</organism>
<accession>A0AAE0CEB1</accession>
<feature type="region of interest" description="Disordered" evidence="1">
    <location>
        <begin position="78"/>
        <end position="108"/>
    </location>
</feature>
<evidence type="ECO:0000313" key="4">
    <source>
        <dbReference type="Proteomes" id="UP001190700"/>
    </source>
</evidence>
<evidence type="ECO:0000256" key="1">
    <source>
        <dbReference type="SAM" id="MobiDB-lite"/>
    </source>
</evidence>
<proteinExistence type="predicted"/>
<feature type="transmembrane region" description="Helical" evidence="2">
    <location>
        <begin position="6"/>
        <end position="25"/>
    </location>
</feature>
<sequence>MSDAVSFFFWFFFFTLLFSLPIWFWRRRHEEDTIILEEGRAVAILPNGTYQTISTPMYIDPATGQQYVVQQQYPGPTNLYQAAPQPTAASQPTAAGQPTTASQSQSAL</sequence>
<name>A0AAE0CEB1_9CHLO</name>
<dbReference type="EMBL" id="LGRX02024837">
    <property type="protein sequence ID" value="KAK3253451.1"/>
    <property type="molecule type" value="Genomic_DNA"/>
</dbReference>
<keyword evidence="4" id="KW-1185">Reference proteome</keyword>
<protein>
    <submittedName>
        <fullName evidence="3">Uncharacterized protein</fullName>
    </submittedName>
</protein>
<evidence type="ECO:0000313" key="3">
    <source>
        <dbReference type="EMBL" id="KAK3253451.1"/>
    </source>
</evidence>